<evidence type="ECO:0000256" key="4">
    <source>
        <dbReference type="ARBA" id="ARBA00023274"/>
    </source>
</evidence>
<dbReference type="GO" id="GO:0022625">
    <property type="term" value="C:cytosolic large ribosomal subunit"/>
    <property type="evidence" value="ECO:0007669"/>
    <property type="project" value="TreeGrafter"/>
</dbReference>
<dbReference type="AlphaFoldDB" id="A0A1G1VPW9"/>
<dbReference type="NCBIfam" id="TIGR00731">
    <property type="entry name" value="bL25_bact_ctc"/>
    <property type="match status" value="1"/>
</dbReference>
<dbReference type="PANTHER" id="PTHR33284:SF1">
    <property type="entry name" value="RIBOSOMAL PROTEIN L25_GLN-TRNA SYNTHETASE, ANTI-CODON-BINDING DOMAIN-CONTAINING PROTEIN"/>
    <property type="match status" value="1"/>
</dbReference>
<organism evidence="7 8">
    <name type="scientific">Candidatus Chisholmbacteria bacterium RIFCSPHIGHO2_01_FULL_48_12</name>
    <dbReference type="NCBI Taxonomy" id="1797589"/>
    <lineage>
        <taxon>Bacteria</taxon>
        <taxon>Candidatus Chisholmiibacteriota</taxon>
    </lineage>
</organism>
<keyword evidence="2" id="KW-0694">RNA-binding</keyword>
<dbReference type="InterPro" id="IPR001021">
    <property type="entry name" value="Ribosomal_bL25_long"/>
</dbReference>
<comment type="caution">
    <text evidence="7">The sequence shown here is derived from an EMBL/GenBank/DDBJ whole genome shotgun (WGS) entry which is preliminary data.</text>
</comment>
<dbReference type="GO" id="GO:0003735">
    <property type="term" value="F:structural constituent of ribosome"/>
    <property type="evidence" value="ECO:0007669"/>
    <property type="project" value="InterPro"/>
</dbReference>
<evidence type="ECO:0000256" key="2">
    <source>
        <dbReference type="ARBA" id="ARBA00022884"/>
    </source>
</evidence>
<protein>
    <submittedName>
        <fullName evidence="7">Uncharacterized protein</fullName>
    </submittedName>
</protein>
<dbReference type="CDD" id="cd00495">
    <property type="entry name" value="Ribosomal_L25_TL5_CTC"/>
    <property type="match status" value="1"/>
</dbReference>
<reference evidence="7 8" key="1">
    <citation type="journal article" date="2016" name="Nat. Commun.">
        <title>Thousands of microbial genomes shed light on interconnected biogeochemical processes in an aquifer system.</title>
        <authorList>
            <person name="Anantharaman K."/>
            <person name="Brown C.T."/>
            <person name="Hug L.A."/>
            <person name="Sharon I."/>
            <person name="Castelle C.J."/>
            <person name="Probst A.J."/>
            <person name="Thomas B.C."/>
            <person name="Singh A."/>
            <person name="Wilkins M.J."/>
            <person name="Karaoz U."/>
            <person name="Brodie E.L."/>
            <person name="Williams K.H."/>
            <person name="Hubbard S.S."/>
            <person name="Banfield J.F."/>
        </authorList>
    </citation>
    <scope>NUCLEOTIDE SEQUENCE [LARGE SCALE GENOMIC DNA]</scope>
</reference>
<dbReference type="Proteomes" id="UP000177324">
    <property type="component" value="Unassembled WGS sequence"/>
</dbReference>
<evidence type="ECO:0000256" key="1">
    <source>
        <dbReference type="ARBA" id="ARBA00022730"/>
    </source>
</evidence>
<sequence>MATKVRPQLKAEPRTITGRQVKTLRRQGILPANVFGKKTKSLSLQVAIKEFTPVADEVGETGLVDLVVKGEDSPRPVLITNIHTHPVTGRPLHADFHQVDLTEAVTAPIPVELIGESPAVKEKSAVLITLLDEIEVEALPADLPEKFAVDISGLKEFN</sequence>
<evidence type="ECO:0000259" key="5">
    <source>
        <dbReference type="Pfam" id="PF01386"/>
    </source>
</evidence>
<evidence type="ECO:0000256" key="3">
    <source>
        <dbReference type="ARBA" id="ARBA00022980"/>
    </source>
</evidence>
<dbReference type="InterPro" id="IPR037121">
    <property type="entry name" value="Ribosomal_bL25_C"/>
</dbReference>
<evidence type="ECO:0000259" key="6">
    <source>
        <dbReference type="Pfam" id="PF14693"/>
    </source>
</evidence>
<evidence type="ECO:0000313" key="8">
    <source>
        <dbReference type="Proteomes" id="UP000177324"/>
    </source>
</evidence>
<dbReference type="GO" id="GO:0006412">
    <property type="term" value="P:translation"/>
    <property type="evidence" value="ECO:0007669"/>
    <property type="project" value="InterPro"/>
</dbReference>
<keyword evidence="1" id="KW-0699">rRNA-binding</keyword>
<proteinExistence type="predicted"/>
<evidence type="ECO:0000313" key="7">
    <source>
        <dbReference type="EMBL" id="OGY17277.1"/>
    </source>
</evidence>
<gene>
    <name evidence="7" type="ORF">A2784_03660</name>
</gene>
<dbReference type="InterPro" id="IPR020056">
    <property type="entry name" value="Rbsml_bL25/Gln-tRNA_synth_N"/>
</dbReference>
<dbReference type="STRING" id="1797589.A2784_03660"/>
<feature type="domain" description="Large ribosomal subunit protein bL25 L25" evidence="5">
    <location>
        <begin position="9"/>
        <end position="96"/>
    </location>
</feature>
<dbReference type="InterPro" id="IPR020057">
    <property type="entry name" value="Ribosomal_bL25_b-dom"/>
</dbReference>
<dbReference type="Pfam" id="PF01386">
    <property type="entry name" value="Ribosomal_L25p"/>
    <property type="match status" value="1"/>
</dbReference>
<dbReference type="Pfam" id="PF14693">
    <property type="entry name" value="Ribosomal_TL5_C"/>
    <property type="match status" value="1"/>
</dbReference>
<dbReference type="InterPro" id="IPR020930">
    <property type="entry name" value="Ribosomal_uL5_bac-type"/>
</dbReference>
<feature type="non-terminal residue" evidence="7">
    <location>
        <position position="158"/>
    </location>
</feature>
<dbReference type="InterPro" id="IPR029751">
    <property type="entry name" value="Ribosomal_L25_dom"/>
</dbReference>
<dbReference type="SUPFAM" id="SSF50715">
    <property type="entry name" value="Ribosomal protein L25-like"/>
    <property type="match status" value="1"/>
</dbReference>
<keyword evidence="3" id="KW-0689">Ribosomal protein</keyword>
<dbReference type="InterPro" id="IPR011035">
    <property type="entry name" value="Ribosomal_bL25/Gln-tRNA_synth"/>
</dbReference>
<feature type="domain" description="Large ribosomal subunit protein bL25 beta" evidence="6">
    <location>
        <begin position="105"/>
        <end position="155"/>
    </location>
</feature>
<name>A0A1G1VPW9_9BACT</name>
<keyword evidence="4" id="KW-0687">Ribonucleoprotein</keyword>
<dbReference type="EMBL" id="MHCH01000030">
    <property type="protein sequence ID" value="OGY17277.1"/>
    <property type="molecule type" value="Genomic_DNA"/>
</dbReference>
<accession>A0A1G1VPW9</accession>
<dbReference type="Gene3D" id="2.170.120.20">
    <property type="entry name" value="Ribosomal protein L25, beta domain"/>
    <property type="match status" value="1"/>
</dbReference>
<dbReference type="Gene3D" id="2.40.240.10">
    <property type="entry name" value="Ribosomal Protein L25, Chain P"/>
    <property type="match status" value="1"/>
</dbReference>
<dbReference type="GO" id="GO:0008097">
    <property type="term" value="F:5S rRNA binding"/>
    <property type="evidence" value="ECO:0007669"/>
    <property type="project" value="InterPro"/>
</dbReference>
<dbReference type="PANTHER" id="PTHR33284">
    <property type="entry name" value="RIBOSOMAL PROTEIN L25/GLN-TRNA SYNTHETASE, ANTI-CODON-BINDING DOMAIN-CONTAINING PROTEIN"/>
    <property type="match status" value="1"/>
</dbReference>